<keyword evidence="5" id="KW-0560">Oxidoreductase</keyword>
<keyword evidence="1" id="KW-0004">4Fe-4S</keyword>
<evidence type="ECO:0000313" key="7">
    <source>
        <dbReference type="EMBL" id="SFP58788.1"/>
    </source>
</evidence>
<dbReference type="AlphaFoldDB" id="A0A662ZIU5"/>
<gene>
    <name evidence="7" type="ORF">SAMN02910344_01798</name>
</gene>
<proteinExistence type="predicted"/>
<keyword evidence="8" id="KW-1185">Reference proteome</keyword>
<sequence>MNELSNELPDLTSDFWLKLKQKCSELQIISLHIIPTDYAIGGKKSFEEKFGNGVPEDLEYLTRNQEVRNNPGLILEGARSVISISLSYHSSDYPADPHTGYISAYARGRDYHKVIKQRLDRLGNWLKNTFPDIRFRAITDSAPFYEQHFAKASVFMAKGRNNLVRLKNAGSMIFLGELLTTLNLPDPKKIITMNTEKNTESDYPFFTTVLNDASDENSNNCISGLSSGKNSLECPEKCRLCFSSCPTGALNPKKFRIEKCISYLTIEYGGYIPEELWSGLQNRIYGCDTCQLCCPFNKKTDITADPEFSSRFSQDFLKLSHLLSLTPEEFKKSFSGTPILRIGYYKMMRNCIIAAVNTGSSEYISCLVILRNSVLKRMNLLHAEITAGNTDGENYSEPDRLLREISECTMVLRHLEHAFTLLRNNHD</sequence>
<dbReference type="Pfam" id="PF08331">
    <property type="entry name" value="QueG_DUF1730"/>
    <property type="match status" value="1"/>
</dbReference>
<feature type="domain" description="4Fe-4S ferredoxin-type" evidence="6">
    <location>
        <begin position="225"/>
        <end position="255"/>
    </location>
</feature>
<evidence type="ECO:0000256" key="2">
    <source>
        <dbReference type="ARBA" id="ARBA00022490"/>
    </source>
</evidence>
<keyword evidence="1" id="KW-0479">Metal-binding</keyword>
<evidence type="ECO:0000259" key="6">
    <source>
        <dbReference type="PROSITE" id="PS51379"/>
    </source>
</evidence>
<dbReference type="SUPFAM" id="SSF54862">
    <property type="entry name" value="4Fe-4S ferredoxins"/>
    <property type="match status" value="1"/>
</dbReference>
<name>A0A662ZIU5_9GAMM</name>
<dbReference type="PANTHER" id="PTHR30002">
    <property type="entry name" value="EPOXYQUEUOSINE REDUCTASE"/>
    <property type="match status" value="1"/>
</dbReference>
<dbReference type="GO" id="GO:0008616">
    <property type="term" value="P:tRNA queuosine(34) biosynthetic process"/>
    <property type="evidence" value="ECO:0007669"/>
    <property type="project" value="UniProtKB-KW"/>
</dbReference>
<organism evidence="7 8">
    <name type="scientific">Ruminobacter amylophilus</name>
    <dbReference type="NCBI Taxonomy" id="867"/>
    <lineage>
        <taxon>Bacteria</taxon>
        <taxon>Pseudomonadati</taxon>
        <taxon>Pseudomonadota</taxon>
        <taxon>Gammaproteobacteria</taxon>
        <taxon>Aeromonadales</taxon>
        <taxon>Succinivibrionaceae</taxon>
        <taxon>Ruminobacter</taxon>
    </lineage>
</organism>
<dbReference type="Pfam" id="PF13484">
    <property type="entry name" value="Fer4_16"/>
    <property type="match status" value="1"/>
</dbReference>
<accession>A0A662ZIU5</accession>
<evidence type="ECO:0000256" key="5">
    <source>
        <dbReference type="ARBA" id="ARBA00023002"/>
    </source>
</evidence>
<dbReference type="InterPro" id="IPR017896">
    <property type="entry name" value="4Fe4S_Fe-S-bd"/>
</dbReference>
<dbReference type="GO" id="GO:0051539">
    <property type="term" value="F:4 iron, 4 sulfur cluster binding"/>
    <property type="evidence" value="ECO:0007669"/>
    <property type="project" value="UniProtKB-KW"/>
</dbReference>
<evidence type="ECO:0000313" key="8">
    <source>
        <dbReference type="Proteomes" id="UP000243745"/>
    </source>
</evidence>
<dbReference type="PANTHER" id="PTHR30002:SF4">
    <property type="entry name" value="EPOXYQUEUOSINE REDUCTASE"/>
    <property type="match status" value="1"/>
</dbReference>
<evidence type="ECO:0000256" key="4">
    <source>
        <dbReference type="ARBA" id="ARBA00022785"/>
    </source>
</evidence>
<dbReference type="RefSeq" id="WP_093142983.1">
    <property type="nucleotide sequence ID" value="NZ_FOXF01000040.1"/>
</dbReference>
<evidence type="ECO:0000256" key="1">
    <source>
        <dbReference type="ARBA" id="ARBA00022485"/>
    </source>
</evidence>
<keyword evidence="4" id="KW-0671">Queuosine biosynthesis</keyword>
<reference evidence="7 8" key="1">
    <citation type="submission" date="2016-10" db="EMBL/GenBank/DDBJ databases">
        <authorList>
            <person name="Varghese N."/>
            <person name="Submissions S."/>
        </authorList>
    </citation>
    <scope>NUCLEOTIDE SEQUENCE [LARGE SCALE GENOMIC DNA]</scope>
    <source>
        <strain evidence="7 8">DSM 1361</strain>
    </source>
</reference>
<dbReference type="Proteomes" id="UP000243745">
    <property type="component" value="Unassembled WGS sequence"/>
</dbReference>
<keyword evidence="1" id="KW-0411">Iron-sulfur</keyword>
<keyword evidence="1" id="KW-0408">Iron</keyword>
<dbReference type="PROSITE" id="PS51379">
    <property type="entry name" value="4FE4S_FER_2"/>
    <property type="match status" value="1"/>
</dbReference>
<evidence type="ECO:0000256" key="3">
    <source>
        <dbReference type="ARBA" id="ARBA00022694"/>
    </source>
</evidence>
<dbReference type="InterPro" id="IPR004453">
    <property type="entry name" value="QueG"/>
</dbReference>
<dbReference type="EMBL" id="FOXF01000040">
    <property type="protein sequence ID" value="SFP58788.1"/>
    <property type="molecule type" value="Genomic_DNA"/>
</dbReference>
<keyword evidence="2" id="KW-0963">Cytoplasm</keyword>
<keyword evidence="3" id="KW-0819">tRNA processing</keyword>
<dbReference type="InterPro" id="IPR013542">
    <property type="entry name" value="QueG_DUF1730"/>
</dbReference>
<dbReference type="GO" id="GO:0052693">
    <property type="term" value="F:epoxyqueuosine reductase activity"/>
    <property type="evidence" value="ECO:0007669"/>
    <property type="project" value="TreeGrafter"/>
</dbReference>
<protein>
    <submittedName>
        <fullName evidence="7">Epoxyqueuosine reductase</fullName>
    </submittedName>
</protein>
<dbReference type="OrthoDB" id="9784571at2"/>